<dbReference type="OrthoDB" id="6681190at2"/>
<reference evidence="1 2" key="1">
    <citation type="submission" date="2015-12" db="EMBL/GenBank/DDBJ databases">
        <title>Complete genome of Lacimicrobium alkaliphilum KCTC 32984.</title>
        <authorList>
            <person name="Kim S.-G."/>
            <person name="Lee Y.-J."/>
        </authorList>
    </citation>
    <scope>NUCLEOTIDE SEQUENCE [LARGE SCALE GENOMIC DNA]</scope>
    <source>
        <strain evidence="1 2">YelD216</strain>
    </source>
</reference>
<dbReference type="InterPro" id="IPR029063">
    <property type="entry name" value="SAM-dependent_MTases_sf"/>
</dbReference>
<dbReference type="AlphaFoldDB" id="A0A0U3B9B5"/>
<dbReference type="Proteomes" id="UP000068447">
    <property type="component" value="Chromosome"/>
</dbReference>
<organism evidence="1 2">
    <name type="scientific">Lacimicrobium alkaliphilum</name>
    <dbReference type="NCBI Taxonomy" id="1526571"/>
    <lineage>
        <taxon>Bacteria</taxon>
        <taxon>Pseudomonadati</taxon>
        <taxon>Pseudomonadota</taxon>
        <taxon>Gammaproteobacteria</taxon>
        <taxon>Alteromonadales</taxon>
        <taxon>Alteromonadaceae</taxon>
        <taxon>Lacimicrobium</taxon>
    </lineage>
</organism>
<name>A0A0U3B9B5_9ALTE</name>
<dbReference type="EMBL" id="CP013650">
    <property type="protein sequence ID" value="ALS98245.1"/>
    <property type="molecule type" value="Genomic_DNA"/>
</dbReference>
<dbReference type="GO" id="GO:0032259">
    <property type="term" value="P:methylation"/>
    <property type="evidence" value="ECO:0007669"/>
    <property type="project" value="UniProtKB-KW"/>
</dbReference>
<dbReference type="RefSeq" id="WP_062478976.1">
    <property type="nucleotide sequence ID" value="NZ_CP013650.1"/>
</dbReference>
<accession>A0A0U3B9B5</accession>
<gene>
    <name evidence="1" type="ORF">AT746_08280</name>
</gene>
<dbReference type="PANTHER" id="PTHR43861">
    <property type="entry name" value="TRANS-ACONITATE 2-METHYLTRANSFERASE-RELATED"/>
    <property type="match status" value="1"/>
</dbReference>
<evidence type="ECO:0000313" key="1">
    <source>
        <dbReference type="EMBL" id="ALS98245.1"/>
    </source>
</evidence>
<dbReference type="Gene3D" id="3.40.50.150">
    <property type="entry name" value="Vaccinia Virus protein VP39"/>
    <property type="match status" value="1"/>
</dbReference>
<keyword evidence="2" id="KW-1185">Reference proteome</keyword>
<sequence length="197" mass="22445">MEPAITGQKYDKIAQWWHDQHVGSLYGVSQLERALGFTSNRNKALDVGCGAGGRFIRVLQDYGFSITGLDVSKEMVKLAAENHPGHTFHHQDICIWDTTEIFDFIVAWDSIFHLPLAMQKPVLTKLCQMLTQSGVLMYTFGNDEGDHTDRWHNDTFYYSSVGINENMQLLMQNGLSVVHLELDQYPEKHVYAIAIRP</sequence>
<dbReference type="PANTHER" id="PTHR43861:SF1">
    <property type="entry name" value="TRANS-ACONITATE 2-METHYLTRANSFERASE"/>
    <property type="match status" value="1"/>
</dbReference>
<dbReference type="SUPFAM" id="SSF53335">
    <property type="entry name" value="S-adenosyl-L-methionine-dependent methyltransferases"/>
    <property type="match status" value="1"/>
</dbReference>
<keyword evidence="1" id="KW-0808">Transferase</keyword>
<protein>
    <submittedName>
        <fullName evidence="1">Methyltransferase type 11</fullName>
    </submittedName>
</protein>
<dbReference type="STRING" id="1526571.AT746_08280"/>
<dbReference type="GO" id="GO:0008168">
    <property type="term" value="F:methyltransferase activity"/>
    <property type="evidence" value="ECO:0007669"/>
    <property type="project" value="UniProtKB-KW"/>
</dbReference>
<keyword evidence="1" id="KW-0489">Methyltransferase</keyword>
<dbReference type="CDD" id="cd02440">
    <property type="entry name" value="AdoMet_MTases"/>
    <property type="match status" value="1"/>
</dbReference>
<evidence type="ECO:0000313" key="2">
    <source>
        <dbReference type="Proteomes" id="UP000068447"/>
    </source>
</evidence>
<dbReference type="Pfam" id="PF13489">
    <property type="entry name" value="Methyltransf_23"/>
    <property type="match status" value="1"/>
</dbReference>
<proteinExistence type="predicted"/>
<dbReference type="KEGG" id="lal:AT746_08280"/>